<evidence type="ECO:0000256" key="7">
    <source>
        <dbReference type="ARBA" id="ARBA00022989"/>
    </source>
</evidence>
<accession>A0ABW1JC72</accession>
<keyword evidence="6 9" id="KW-0812">Transmembrane</keyword>
<evidence type="ECO:0000313" key="13">
    <source>
        <dbReference type="EMBL" id="MFC6006769.1"/>
    </source>
</evidence>
<feature type="transmembrane region" description="Helical" evidence="9">
    <location>
        <begin position="133"/>
        <end position="153"/>
    </location>
</feature>
<dbReference type="PANTHER" id="PTHR30425">
    <property type="entry name" value="PHOSPHATE TRANSPORT SYSTEM PERMEASE PROTEIN PST"/>
    <property type="match status" value="1"/>
</dbReference>
<dbReference type="Proteomes" id="UP001596189">
    <property type="component" value="Unassembled WGS sequence"/>
</dbReference>
<proteinExistence type="inferred from homology"/>
<comment type="subcellular location">
    <subcellularLocation>
        <location evidence="1 9">Cell membrane</location>
        <topology evidence="1 9">Multi-pass membrane protein</topology>
    </subcellularLocation>
</comment>
<dbReference type="InterPro" id="IPR035906">
    <property type="entry name" value="MetI-like_sf"/>
</dbReference>
<feature type="transmembrane region" description="Helical" evidence="9">
    <location>
        <begin position="95"/>
        <end position="121"/>
    </location>
</feature>
<evidence type="ECO:0000256" key="1">
    <source>
        <dbReference type="ARBA" id="ARBA00004651"/>
    </source>
</evidence>
<evidence type="ECO:0000256" key="10">
    <source>
        <dbReference type="RuleBase" id="RU363054"/>
    </source>
</evidence>
<dbReference type="Gene3D" id="1.10.3720.10">
    <property type="entry name" value="MetI-like"/>
    <property type="match status" value="1"/>
</dbReference>
<evidence type="ECO:0000256" key="6">
    <source>
        <dbReference type="ARBA" id="ARBA00022692"/>
    </source>
</evidence>
<dbReference type="NCBIfam" id="TIGR02138">
    <property type="entry name" value="phosphate_pstC"/>
    <property type="match status" value="1"/>
</dbReference>
<sequence length="338" mass="35244">MSVATPPADLLGDGDPHDPASSGPGDGASTGRLGDRLFAGAARGSGLLIIAMVTLVGVFLVSQAVPSLADNHANFLTSRVWDVDGPTLRFGIADLLWVTVIVATVAMIIAVPIAIGVALFLTQYAPRRLASPFAALVDLLAAVPSIIFGLWGIKILGPYVLHAQGWIETAFGWFPLFSSDTTINSAGTIFLASIVLAIMILPIVTALSREVFAQTPNAHKEAALALGATKWEVIRTAVLPFGRPGVISAAMLGLGRALGETIAVTIIVSSLAGGTSWSWSLFNGGETFASRIANNAAEFDSPQKAGAFIAAGLVLFILTFIVNAIARVVIERRKAFTE</sequence>
<dbReference type="InterPro" id="IPR051124">
    <property type="entry name" value="Phosphate_Transport_Permease"/>
</dbReference>
<dbReference type="InterPro" id="IPR011864">
    <property type="entry name" value="Phosphate_PstC"/>
</dbReference>
<dbReference type="SUPFAM" id="SSF161098">
    <property type="entry name" value="MetI-like"/>
    <property type="match status" value="1"/>
</dbReference>
<keyword evidence="3 9" id="KW-0813">Transport</keyword>
<keyword evidence="7 9" id="KW-1133">Transmembrane helix</keyword>
<comment type="caution">
    <text evidence="10">Lacks conserved residue(s) required for the propagation of feature annotation.</text>
</comment>
<evidence type="ECO:0000256" key="9">
    <source>
        <dbReference type="RuleBase" id="RU363032"/>
    </source>
</evidence>
<gene>
    <name evidence="13" type="primary">pstC</name>
    <name evidence="13" type="ORF">ACFQDO_06450</name>
</gene>
<dbReference type="PANTHER" id="PTHR30425:SF1">
    <property type="entry name" value="PHOSPHATE TRANSPORT SYSTEM PERMEASE PROTEIN PSTC"/>
    <property type="match status" value="1"/>
</dbReference>
<comment type="similarity">
    <text evidence="2 10">Belongs to the binding-protein-dependent transport system permease family. CysTW subfamily.</text>
</comment>
<evidence type="ECO:0000256" key="2">
    <source>
        <dbReference type="ARBA" id="ARBA00007069"/>
    </source>
</evidence>
<feature type="transmembrane region" description="Helical" evidence="9">
    <location>
        <begin position="307"/>
        <end position="330"/>
    </location>
</feature>
<keyword evidence="5 10" id="KW-0592">Phosphate transport</keyword>
<keyword evidence="8 9" id="KW-0472">Membrane</keyword>
<dbReference type="EMBL" id="JBHSRD010000003">
    <property type="protein sequence ID" value="MFC6006769.1"/>
    <property type="molecule type" value="Genomic_DNA"/>
</dbReference>
<evidence type="ECO:0000259" key="12">
    <source>
        <dbReference type="PROSITE" id="PS50928"/>
    </source>
</evidence>
<organism evidence="13 14">
    <name type="scientific">Angustibacter luteus</name>
    <dbReference type="NCBI Taxonomy" id="658456"/>
    <lineage>
        <taxon>Bacteria</taxon>
        <taxon>Bacillati</taxon>
        <taxon>Actinomycetota</taxon>
        <taxon>Actinomycetes</taxon>
        <taxon>Kineosporiales</taxon>
        <taxon>Kineosporiaceae</taxon>
    </lineage>
</organism>
<comment type="function">
    <text evidence="10">Part of the binding-protein-dependent transport system for phosphate; probably responsible for the translocation of the substrate across the membrane.</text>
</comment>
<comment type="caution">
    <text evidence="13">The sequence shown here is derived from an EMBL/GenBank/DDBJ whole genome shotgun (WGS) entry which is preliminary data.</text>
</comment>
<name>A0ABW1JC72_9ACTN</name>
<evidence type="ECO:0000256" key="8">
    <source>
        <dbReference type="ARBA" id="ARBA00023136"/>
    </source>
</evidence>
<reference evidence="14" key="1">
    <citation type="journal article" date="2019" name="Int. J. Syst. Evol. Microbiol.">
        <title>The Global Catalogue of Microorganisms (GCM) 10K type strain sequencing project: providing services to taxonomists for standard genome sequencing and annotation.</title>
        <authorList>
            <consortium name="The Broad Institute Genomics Platform"/>
            <consortium name="The Broad Institute Genome Sequencing Center for Infectious Disease"/>
            <person name="Wu L."/>
            <person name="Ma J."/>
        </authorList>
    </citation>
    <scope>NUCLEOTIDE SEQUENCE [LARGE SCALE GENOMIC DNA]</scope>
    <source>
        <strain evidence="14">KACC 14249</strain>
    </source>
</reference>
<evidence type="ECO:0000256" key="11">
    <source>
        <dbReference type="SAM" id="MobiDB-lite"/>
    </source>
</evidence>
<feature type="region of interest" description="Disordered" evidence="11">
    <location>
        <begin position="1"/>
        <end position="27"/>
    </location>
</feature>
<dbReference type="CDD" id="cd06261">
    <property type="entry name" value="TM_PBP2"/>
    <property type="match status" value="1"/>
</dbReference>
<keyword evidence="4 10" id="KW-1003">Cell membrane</keyword>
<dbReference type="InterPro" id="IPR000515">
    <property type="entry name" value="MetI-like"/>
</dbReference>
<evidence type="ECO:0000313" key="14">
    <source>
        <dbReference type="Proteomes" id="UP001596189"/>
    </source>
</evidence>
<protein>
    <recommendedName>
        <fullName evidence="10">Phosphate transport system permease protein</fullName>
    </recommendedName>
</protein>
<dbReference type="Pfam" id="PF00528">
    <property type="entry name" value="BPD_transp_1"/>
    <property type="match status" value="1"/>
</dbReference>
<feature type="domain" description="ABC transmembrane type-1" evidence="12">
    <location>
        <begin position="96"/>
        <end position="326"/>
    </location>
</feature>
<feature type="transmembrane region" description="Helical" evidence="9">
    <location>
        <begin position="189"/>
        <end position="207"/>
    </location>
</feature>
<evidence type="ECO:0000256" key="3">
    <source>
        <dbReference type="ARBA" id="ARBA00022448"/>
    </source>
</evidence>
<feature type="transmembrane region" description="Helical" evidence="9">
    <location>
        <begin position="46"/>
        <end position="65"/>
    </location>
</feature>
<evidence type="ECO:0000256" key="4">
    <source>
        <dbReference type="ARBA" id="ARBA00022475"/>
    </source>
</evidence>
<dbReference type="PROSITE" id="PS50928">
    <property type="entry name" value="ABC_TM1"/>
    <property type="match status" value="1"/>
</dbReference>
<keyword evidence="14" id="KW-1185">Reference proteome</keyword>
<evidence type="ECO:0000256" key="5">
    <source>
        <dbReference type="ARBA" id="ARBA00022592"/>
    </source>
</evidence>
<dbReference type="RefSeq" id="WP_345718243.1">
    <property type="nucleotide sequence ID" value="NZ_BAABFP010000008.1"/>
</dbReference>